<keyword evidence="2" id="KW-1185">Reference proteome</keyword>
<dbReference type="Proteomes" id="UP001348817">
    <property type="component" value="Chromosome"/>
</dbReference>
<dbReference type="AlphaFoldDB" id="A0AAU9D363"/>
<dbReference type="Pfam" id="PF02622">
    <property type="entry name" value="DUF179"/>
    <property type="match status" value="1"/>
</dbReference>
<dbReference type="KEGG" id="fax:FUAX_12560"/>
<sequence length="192" mass="21816">MGFFEFTNHFSPLKGDLLLAEPMSEDPNFERTVVLLCEHEESGTVGFVLNRPSILDLSDLVRGGAPDDLRVYVGGPVEQNTLHFLHDDTLELAGSVEILPGLYWGRDFEGLMEQLDAKDVSSLGLRFYIGYSGWTEGQLQDELKRNSWVVYRDASAAEVLFSDSEIMWKMLMKKIGGRYKIYANYPRDPRLN</sequence>
<gene>
    <name evidence="1" type="ORF">FUAX_12560</name>
</gene>
<dbReference type="SUPFAM" id="SSF143456">
    <property type="entry name" value="VC0467-like"/>
    <property type="match status" value="1"/>
</dbReference>
<evidence type="ECO:0000313" key="1">
    <source>
        <dbReference type="EMBL" id="BDD08824.1"/>
    </source>
</evidence>
<evidence type="ECO:0000313" key="2">
    <source>
        <dbReference type="Proteomes" id="UP001348817"/>
    </source>
</evidence>
<proteinExistence type="predicted"/>
<protein>
    <submittedName>
        <fullName evidence="1">UPF0301 protein</fullName>
    </submittedName>
</protein>
<dbReference type="RefSeq" id="WP_338394059.1">
    <property type="nucleotide sequence ID" value="NZ_AP025314.1"/>
</dbReference>
<accession>A0AAU9D363</accession>
<dbReference type="PANTHER" id="PTHR31984">
    <property type="entry name" value="TRANSPORTER, PUTATIVE (DUF179)-RELATED"/>
    <property type="match status" value="1"/>
</dbReference>
<reference evidence="1 2" key="1">
    <citation type="submission" date="2021-12" db="EMBL/GenBank/DDBJ databases">
        <title>Genome sequencing of bacteria with rrn-lacking chromosome and rrn-plasmid.</title>
        <authorList>
            <person name="Anda M."/>
            <person name="Iwasaki W."/>
        </authorList>
    </citation>
    <scope>NUCLEOTIDE SEQUENCE [LARGE SCALE GENOMIC DNA]</scope>
    <source>
        <strain evidence="1 2">DSM 100852</strain>
    </source>
</reference>
<dbReference type="PANTHER" id="PTHR31984:SF17">
    <property type="entry name" value="TRANSCRIPTIONAL REGULATOR"/>
    <property type="match status" value="1"/>
</dbReference>
<dbReference type="Gene3D" id="3.40.1740.10">
    <property type="entry name" value="VC0467-like"/>
    <property type="match status" value="1"/>
</dbReference>
<dbReference type="EMBL" id="AP025314">
    <property type="protein sequence ID" value="BDD08824.1"/>
    <property type="molecule type" value="Genomic_DNA"/>
</dbReference>
<name>A0AAU9D363_9BACT</name>
<dbReference type="InterPro" id="IPR003774">
    <property type="entry name" value="AlgH-like"/>
</dbReference>
<organism evidence="1 2">
    <name type="scientific">Fulvitalea axinellae</name>
    <dbReference type="NCBI Taxonomy" id="1182444"/>
    <lineage>
        <taxon>Bacteria</taxon>
        <taxon>Pseudomonadati</taxon>
        <taxon>Bacteroidota</taxon>
        <taxon>Cytophagia</taxon>
        <taxon>Cytophagales</taxon>
        <taxon>Persicobacteraceae</taxon>
        <taxon>Fulvitalea</taxon>
    </lineage>
</organism>